<dbReference type="GeneID" id="90035501"/>
<dbReference type="GO" id="GO:0005840">
    <property type="term" value="C:ribosome"/>
    <property type="evidence" value="ECO:0007669"/>
    <property type="project" value="UniProtKB-KW"/>
</dbReference>
<dbReference type="EMBL" id="JBBJBU010000007">
    <property type="protein sequence ID" value="KAK7204852.1"/>
    <property type="molecule type" value="Genomic_DNA"/>
</dbReference>
<evidence type="ECO:0000313" key="7">
    <source>
        <dbReference type="Proteomes" id="UP001498771"/>
    </source>
</evidence>
<dbReference type="NCBIfam" id="TIGR00059">
    <property type="entry name" value="L17"/>
    <property type="match status" value="1"/>
</dbReference>
<dbReference type="PROSITE" id="PS01167">
    <property type="entry name" value="RIBOSOMAL_L17"/>
    <property type="match status" value="1"/>
</dbReference>
<accession>A0ABR1F4W5</accession>
<dbReference type="Pfam" id="PF01196">
    <property type="entry name" value="Ribosomal_L17"/>
    <property type="match status" value="1"/>
</dbReference>
<keyword evidence="3 4" id="KW-0687">Ribonucleoprotein</keyword>
<dbReference type="Gene3D" id="3.90.1030.10">
    <property type="entry name" value="Ribosomal protein L17"/>
    <property type="match status" value="1"/>
</dbReference>
<dbReference type="RefSeq" id="XP_064767885.1">
    <property type="nucleotide sequence ID" value="XM_064909989.1"/>
</dbReference>
<reference evidence="6 7" key="1">
    <citation type="submission" date="2024-03" db="EMBL/GenBank/DDBJ databases">
        <title>Genome-scale model development and genomic sequencing of the oleaginous clade Lipomyces.</title>
        <authorList>
            <consortium name="Lawrence Berkeley National Laboratory"/>
            <person name="Czajka J.J."/>
            <person name="Han Y."/>
            <person name="Kim J."/>
            <person name="Mondo S.J."/>
            <person name="Hofstad B.A."/>
            <person name="Robles A."/>
            <person name="Haridas S."/>
            <person name="Riley R."/>
            <person name="LaButti K."/>
            <person name="Pangilinan J."/>
            <person name="Andreopoulos W."/>
            <person name="Lipzen A."/>
            <person name="Yan J."/>
            <person name="Wang M."/>
            <person name="Ng V."/>
            <person name="Grigoriev I.V."/>
            <person name="Spatafora J.W."/>
            <person name="Magnuson J.K."/>
            <person name="Baker S.E."/>
            <person name="Pomraning K.R."/>
        </authorList>
    </citation>
    <scope>NUCLEOTIDE SEQUENCE [LARGE SCALE GENOMIC DNA]</scope>
    <source>
        <strain evidence="6 7">Phaff 52-87</strain>
    </source>
</reference>
<evidence type="ECO:0000256" key="4">
    <source>
        <dbReference type="RuleBase" id="RU000660"/>
    </source>
</evidence>
<dbReference type="PANTHER" id="PTHR14413">
    <property type="entry name" value="RIBOSOMAL PROTEIN L17"/>
    <property type="match status" value="1"/>
</dbReference>
<comment type="similarity">
    <text evidence="1 4">Belongs to the bacterial ribosomal protein bL17 family.</text>
</comment>
<comment type="caution">
    <text evidence="6">The sequence shown here is derived from an EMBL/GenBank/DDBJ whole genome shotgun (WGS) entry which is preliminary data.</text>
</comment>
<evidence type="ECO:0000256" key="3">
    <source>
        <dbReference type="ARBA" id="ARBA00023274"/>
    </source>
</evidence>
<dbReference type="HAMAP" id="MF_01368">
    <property type="entry name" value="Ribosomal_bL17"/>
    <property type="match status" value="1"/>
</dbReference>
<organism evidence="6 7">
    <name type="scientific">Myxozyma melibiosi</name>
    <dbReference type="NCBI Taxonomy" id="54550"/>
    <lineage>
        <taxon>Eukaryota</taxon>
        <taxon>Fungi</taxon>
        <taxon>Dikarya</taxon>
        <taxon>Ascomycota</taxon>
        <taxon>Saccharomycotina</taxon>
        <taxon>Lipomycetes</taxon>
        <taxon>Lipomycetales</taxon>
        <taxon>Lipomycetaceae</taxon>
        <taxon>Myxozyma</taxon>
    </lineage>
</organism>
<dbReference type="InterPro" id="IPR036373">
    <property type="entry name" value="Ribosomal_bL17_sf"/>
</dbReference>
<evidence type="ECO:0000256" key="1">
    <source>
        <dbReference type="ARBA" id="ARBA00008777"/>
    </source>
</evidence>
<evidence type="ECO:0000256" key="5">
    <source>
        <dbReference type="SAM" id="MobiDB-lite"/>
    </source>
</evidence>
<keyword evidence="2 4" id="KW-0689">Ribosomal protein</keyword>
<evidence type="ECO:0000313" key="6">
    <source>
        <dbReference type="EMBL" id="KAK7204852.1"/>
    </source>
</evidence>
<dbReference type="InterPro" id="IPR000456">
    <property type="entry name" value="Ribosomal_bL17"/>
</dbReference>
<dbReference type="Proteomes" id="UP001498771">
    <property type="component" value="Unassembled WGS sequence"/>
</dbReference>
<gene>
    <name evidence="6" type="ORF">BZA70DRAFT_186317</name>
</gene>
<dbReference type="SUPFAM" id="SSF64263">
    <property type="entry name" value="Prokaryotic ribosomal protein L17"/>
    <property type="match status" value="1"/>
</dbReference>
<keyword evidence="7" id="KW-1185">Reference proteome</keyword>
<dbReference type="PANTHER" id="PTHR14413:SF16">
    <property type="entry name" value="LARGE RIBOSOMAL SUBUNIT PROTEIN BL17M"/>
    <property type="match status" value="1"/>
</dbReference>
<evidence type="ECO:0000256" key="2">
    <source>
        <dbReference type="ARBA" id="ARBA00022980"/>
    </source>
</evidence>
<feature type="region of interest" description="Disordered" evidence="5">
    <location>
        <begin position="215"/>
        <end position="242"/>
    </location>
</feature>
<protein>
    <submittedName>
        <fullName evidence="6">Ribosomal protein L17</fullName>
    </submittedName>
</protein>
<proteinExistence type="inferred from homology"/>
<dbReference type="InterPro" id="IPR047859">
    <property type="entry name" value="Ribosomal_bL17_CS"/>
</dbReference>
<name>A0ABR1F4W5_9ASCO</name>
<sequence length="291" mass="33828">MPSQGQAHRTLGRPSGHRRALLRNLVTSLIEHESITTTYARAKEAQPLLEKMITAAKINTNATRARMYSFVFSPKLSIDRLVNEFAPRYADRTGGYTRLLHLEPRAKDSAPMAVLEMVGGPKDLRLYMTAKAIARAETKGVPFEDKPTKLNYQKITENMPNGAQVLREKVELMKKIYFSNTPAKKAELEEKRRASLKGQMVGKQRAFERSLKQADPKFRAERAQERKRAELRKARREEAERNREINLKKKAELEEYVKLAPQRRAERRRKWLEYVLREEGHEAWLEKSKWT</sequence>